<sequence length="588" mass="63130">MDALQRPQQAGPADTPSPGYRTIPEFFRTCLPRHAAKIGLTCALPNGMTASLTWGDLDRWSDAVAAWLREELKLPPGSMVAIQAPNSLAFPVVCTGVMKAGLVPTAVNPLYTEREMATQLSASGARALFVLDALAGKLPGVLAKTGAMPVVRLSVSDFFPPAKAMLINLVARHVKRLVPAFPVPHIPLRQVLTAGDAHAQRLGKEGIAAYAHGIGPDDMVTCWFTGGTTGRSKGVMTTHRGLLASLTQIQETLNDPWIDNPMRTLLILPFYHIFGIGMLLQAADLGGHVILIPNPRPLTNLKAAVEAFRPTYLPGVPTLFANLLNEPWFVAAAKDSLKLCLSGAAPLAPATQKRWMETFGQPIYELYGMTECGLASCTPLDGRDHTGTIGRILPNLESRIVDLQGNDVPDGEPGELILRGPQVMQGYWQQPAETAGALRDGWLHTGDVVVRDPDGTLRIVDRRKDMILVSGFNVYPSEIEAVITEHPGVTECAAIGIPDGQTGETVKVFVVARDPALTVDDLRRHCRETLTGYKVPKQIEIVPELPKSPVGKILKRELRLRDQGAGGSAGGTLPGSDRPGSDPGRSPA</sequence>
<dbReference type="InterPro" id="IPR045851">
    <property type="entry name" value="AMP-bd_C_sf"/>
</dbReference>
<name>A0ABW2KV71_9PROT</name>
<dbReference type="InterPro" id="IPR000873">
    <property type="entry name" value="AMP-dep_synth/lig_dom"/>
</dbReference>
<comment type="caution">
    <text evidence="10">The sequence shown here is derived from an EMBL/GenBank/DDBJ whole genome shotgun (WGS) entry which is preliminary data.</text>
</comment>
<feature type="domain" description="AMP-binding enzyme C-terminal" evidence="9">
    <location>
        <begin position="478"/>
        <end position="552"/>
    </location>
</feature>
<feature type="compositionally biased region" description="Gly residues" evidence="7">
    <location>
        <begin position="564"/>
        <end position="573"/>
    </location>
</feature>
<evidence type="ECO:0000256" key="3">
    <source>
        <dbReference type="ARBA" id="ARBA00022598"/>
    </source>
</evidence>
<gene>
    <name evidence="10" type="ORF">ACFQPS_07040</name>
</gene>
<dbReference type="EMBL" id="JBHTCM010000007">
    <property type="protein sequence ID" value="MFC7332914.1"/>
    <property type="molecule type" value="Genomic_DNA"/>
</dbReference>
<dbReference type="InterPro" id="IPR050237">
    <property type="entry name" value="ATP-dep_AMP-bd_enzyme"/>
</dbReference>
<evidence type="ECO:0000256" key="7">
    <source>
        <dbReference type="SAM" id="MobiDB-lite"/>
    </source>
</evidence>
<dbReference type="InterPro" id="IPR042099">
    <property type="entry name" value="ANL_N_sf"/>
</dbReference>
<evidence type="ECO:0000256" key="1">
    <source>
        <dbReference type="ARBA" id="ARBA00004170"/>
    </source>
</evidence>
<proteinExistence type="predicted"/>
<feature type="region of interest" description="Disordered" evidence="7">
    <location>
        <begin position="1"/>
        <end position="21"/>
    </location>
</feature>
<dbReference type="PANTHER" id="PTHR43767:SF8">
    <property type="entry name" value="LONG-CHAIN-FATTY-ACID--COA LIGASE"/>
    <property type="match status" value="1"/>
</dbReference>
<feature type="domain" description="AMP-dependent synthetase/ligase" evidence="8">
    <location>
        <begin position="47"/>
        <end position="428"/>
    </location>
</feature>
<accession>A0ABW2KV71</accession>
<dbReference type="Gene3D" id="3.40.50.12780">
    <property type="entry name" value="N-terminal domain of ligase-like"/>
    <property type="match status" value="1"/>
</dbReference>
<comment type="subcellular location">
    <subcellularLocation>
        <location evidence="1">Membrane</location>
        <topology evidence="1">Peripheral membrane protein</topology>
    </subcellularLocation>
</comment>
<evidence type="ECO:0000313" key="10">
    <source>
        <dbReference type="EMBL" id="MFC7332914.1"/>
    </source>
</evidence>
<dbReference type="InterPro" id="IPR025110">
    <property type="entry name" value="AMP-bd_C"/>
</dbReference>
<dbReference type="RefSeq" id="WP_377357664.1">
    <property type="nucleotide sequence ID" value="NZ_JBHTCM010000007.1"/>
</dbReference>
<dbReference type="Gene3D" id="3.30.300.30">
    <property type="match status" value="1"/>
</dbReference>
<organism evidence="10 11">
    <name type="scientific">Rhodocista pekingensis</name>
    <dbReference type="NCBI Taxonomy" id="201185"/>
    <lineage>
        <taxon>Bacteria</taxon>
        <taxon>Pseudomonadati</taxon>
        <taxon>Pseudomonadota</taxon>
        <taxon>Alphaproteobacteria</taxon>
        <taxon>Rhodospirillales</taxon>
        <taxon>Azospirillaceae</taxon>
        <taxon>Rhodocista</taxon>
    </lineage>
</organism>
<dbReference type="PANTHER" id="PTHR43767">
    <property type="entry name" value="LONG-CHAIN-FATTY-ACID--COA LIGASE"/>
    <property type="match status" value="1"/>
</dbReference>
<dbReference type="Pfam" id="PF00501">
    <property type="entry name" value="AMP-binding"/>
    <property type="match status" value="1"/>
</dbReference>
<feature type="region of interest" description="Disordered" evidence="7">
    <location>
        <begin position="559"/>
        <end position="588"/>
    </location>
</feature>
<dbReference type="EC" id="6.2.1.3" evidence="4"/>
<keyword evidence="3" id="KW-0436">Ligase</keyword>
<evidence type="ECO:0000256" key="4">
    <source>
        <dbReference type="ARBA" id="ARBA00026121"/>
    </source>
</evidence>
<dbReference type="Pfam" id="PF13193">
    <property type="entry name" value="AMP-binding_C"/>
    <property type="match status" value="1"/>
</dbReference>
<evidence type="ECO:0000259" key="9">
    <source>
        <dbReference type="Pfam" id="PF13193"/>
    </source>
</evidence>
<protein>
    <recommendedName>
        <fullName evidence="5">Long-chain-fatty-acid--CoA ligase</fullName>
        <ecNumber evidence="4">6.2.1.3</ecNumber>
    </recommendedName>
    <alternativeName>
        <fullName evidence="6">Long-chain acyl-CoA synthetase</fullName>
    </alternativeName>
</protein>
<evidence type="ECO:0000313" key="11">
    <source>
        <dbReference type="Proteomes" id="UP001596456"/>
    </source>
</evidence>
<dbReference type="Proteomes" id="UP001596456">
    <property type="component" value="Unassembled WGS sequence"/>
</dbReference>
<dbReference type="SUPFAM" id="SSF56801">
    <property type="entry name" value="Acetyl-CoA synthetase-like"/>
    <property type="match status" value="1"/>
</dbReference>
<comment type="pathway">
    <text evidence="2">Lipid metabolism; fatty acid beta-oxidation.</text>
</comment>
<reference evidence="11" key="1">
    <citation type="journal article" date="2019" name="Int. J. Syst. Evol. Microbiol.">
        <title>The Global Catalogue of Microorganisms (GCM) 10K type strain sequencing project: providing services to taxonomists for standard genome sequencing and annotation.</title>
        <authorList>
            <consortium name="The Broad Institute Genomics Platform"/>
            <consortium name="The Broad Institute Genome Sequencing Center for Infectious Disease"/>
            <person name="Wu L."/>
            <person name="Ma J."/>
        </authorList>
    </citation>
    <scope>NUCLEOTIDE SEQUENCE [LARGE SCALE GENOMIC DNA]</scope>
    <source>
        <strain evidence="11">CGMCC 1.16275</strain>
    </source>
</reference>
<keyword evidence="11" id="KW-1185">Reference proteome</keyword>
<evidence type="ECO:0000256" key="6">
    <source>
        <dbReference type="ARBA" id="ARBA00042773"/>
    </source>
</evidence>
<evidence type="ECO:0000256" key="5">
    <source>
        <dbReference type="ARBA" id="ARBA00039545"/>
    </source>
</evidence>
<evidence type="ECO:0000259" key="8">
    <source>
        <dbReference type="Pfam" id="PF00501"/>
    </source>
</evidence>
<evidence type="ECO:0000256" key="2">
    <source>
        <dbReference type="ARBA" id="ARBA00005005"/>
    </source>
</evidence>